<feature type="domain" description="G-protein coupled receptors family 1 profile" evidence="11">
    <location>
        <begin position="42"/>
        <end position="293"/>
    </location>
</feature>
<dbReference type="Proteomes" id="UP000189705">
    <property type="component" value="Unplaced"/>
</dbReference>
<dbReference type="InterPro" id="IPR017452">
    <property type="entry name" value="GPCR_Rhodpsn_7TM"/>
</dbReference>
<evidence type="ECO:0000256" key="4">
    <source>
        <dbReference type="ARBA" id="ARBA00022692"/>
    </source>
</evidence>
<evidence type="ECO:0000256" key="9">
    <source>
        <dbReference type="RuleBase" id="RU000688"/>
    </source>
</evidence>
<dbReference type="PROSITE" id="PS50262">
    <property type="entry name" value="G_PROTEIN_RECEP_F1_2"/>
    <property type="match status" value="1"/>
</dbReference>
<comment type="similarity">
    <text evidence="9">Belongs to the G-protein coupled receptor 1 family.</text>
</comment>
<proteinExistence type="inferred from homology"/>
<keyword evidence="10" id="KW-1003">Cell membrane</keyword>
<organism evidence="12 13">
    <name type="scientific">Alligator sinensis</name>
    <name type="common">Chinese alligator</name>
    <dbReference type="NCBI Taxonomy" id="38654"/>
    <lineage>
        <taxon>Eukaryota</taxon>
        <taxon>Metazoa</taxon>
        <taxon>Chordata</taxon>
        <taxon>Craniata</taxon>
        <taxon>Vertebrata</taxon>
        <taxon>Euteleostomi</taxon>
        <taxon>Archelosauria</taxon>
        <taxon>Archosauria</taxon>
        <taxon>Crocodylia</taxon>
        <taxon>Alligatoridae</taxon>
        <taxon>Alligatorinae</taxon>
        <taxon>Alligator</taxon>
    </lineage>
</organism>
<dbReference type="PRINTS" id="PR00245">
    <property type="entry name" value="OLFACTORYR"/>
</dbReference>
<dbReference type="GO" id="GO:0004984">
    <property type="term" value="F:olfactory receptor activity"/>
    <property type="evidence" value="ECO:0007669"/>
    <property type="project" value="InterPro"/>
</dbReference>
<evidence type="ECO:0000313" key="13">
    <source>
        <dbReference type="RefSeq" id="XP_006037351.1"/>
    </source>
</evidence>
<dbReference type="OrthoDB" id="10254436at2759"/>
<keyword evidence="6 10" id="KW-1133">Transmembrane helix</keyword>
<gene>
    <name evidence="13" type="primary">LOC102382849</name>
</gene>
<feature type="transmembrane region" description="Helical" evidence="10">
    <location>
        <begin position="27"/>
        <end position="50"/>
    </location>
</feature>
<dbReference type="GeneID" id="102382849"/>
<keyword evidence="9" id="KW-0297">G-protein coupled receptor</keyword>
<feature type="transmembrane region" description="Helical" evidence="10">
    <location>
        <begin position="62"/>
        <end position="90"/>
    </location>
</feature>
<evidence type="ECO:0000256" key="3">
    <source>
        <dbReference type="ARBA" id="ARBA00022606"/>
    </source>
</evidence>
<dbReference type="FunFam" id="1.20.1070.10:FF:000006">
    <property type="entry name" value="Olfactory receptor"/>
    <property type="match status" value="1"/>
</dbReference>
<keyword evidence="3 10" id="KW-0716">Sensory transduction</keyword>
<accession>A0A1U7SKC8</accession>
<dbReference type="PANTHER" id="PTHR26450">
    <property type="entry name" value="OLFACTORY RECEPTOR 56B1-RELATED"/>
    <property type="match status" value="1"/>
</dbReference>
<evidence type="ECO:0000256" key="10">
    <source>
        <dbReference type="RuleBase" id="RU363047"/>
    </source>
</evidence>
<comment type="subcellular location">
    <subcellularLocation>
        <location evidence="10">Cell membrane</location>
        <topology evidence="10">Multi-pass membrane protein</topology>
    </subcellularLocation>
    <subcellularLocation>
        <location evidence="2">Membrane</location>
        <topology evidence="2">Multi-pass membrane protein</topology>
    </subcellularLocation>
</comment>
<protein>
    <recommendedName>
        <fullName evidence="10">Olfactory receptor</fullName>
    </recommendedName>
</protein>
<keyword evidence="5 10" id="KW-0552">Olfaction</keyword>
<reference evidence="13" key="1">
    <citation type="submission" date="2025-08" db="UniProtKB">
        <authorList>
            <consortium name="RefSeq"/>
        </authorList>
    </citation>
    <scope>IDENTIFICATION</scope>
</reference>
<sequence>MTVHNTSLRPSVFFLVGIPGLESVQHWIAVPLCSMYALALLGNCIILLVIWTEPSLHKPMYLFLAMLAITDLVLSTSTLPKMLGIFWLGAREIGFHACLTQMFFIHVSSTVESGILTAMAYDRYVAICNPLRHAEILRITVVAKIGLLVFVRGLLIITPFPFLLWRLSFCQATLIPHSYCEQMAVVMLACTDTTISRLYGLIMALLVVALDGTSITLSYGMILQAAFALPSNEARLKALSTCGSHICVLLVFYIPGLFSFLADRFGQNVPHHIHVILASLYLLLPPMLNPIVYGVKTKQIREKVTRVLCWRGD</sequence>
<feature type="transmembrane region" description="Helical" evidence="10">
    <location>
        <begin position="273"/>
        <end position="293"/>
    </location>
</feature>
<keyword evidence="12" id="KW-1185">Reference proteome</keyword>
<dbReference type="InParanoid" id="A0A1U7SKC8"/>
<dbReference type="SUPFAM" id="SSF81321">
    <property type="entry name" value="Family A G protein-coupled receptor-like"/>
    <property type="match status" value="1"/>
</dbReference>
<keyword evidence="4 9" id="KW-0812">Transmembrane</keyword>
<comment type="function">
    <text evidence="1">Odorant receptor.</text>
</comment>
<evidence type="ECO:0000256" key="5">
    <source>
        <dbReference type="ARBA" id="ARBA00022725"/>
    </source>
</evidence>
<dbReference type="PANTHER" id="PTHR26450:SF96">
    <property type="entry name" value="OLFACTORY RECEPTOR 52L1"/>
    <property type="match status" value="1"/>
</dbReference>
<evidence type="ECO:0000256" key="8">
    <source>
        <dbReference type="ARBA" id="ARBA00023224"/>
    </source>
</evidence>
<evidence type="ECO:0000256" key="7">
    <source>
        <dbReference type="ARBA" id="ARBA00023136"/>
    </source>
</evidence>
<evidence type="ECO:0000259" key="11">
    <source>
        <dbReference type="PROSITE" id="PS50262"/>
    </source>
</evidence>
<keyword evidence="9" id="KW-0675">Receptor</keyword>
<dbReference type="Pfam" id="PF13853">
    <property type="entry name" value="7tm_4"/>
    <property type="match status" value="1"/>
</dbReference>
<dbReference type="InterPro" id="IPR000725">
    <property type="entry name" value="Olfact_rcpt"/>
</dbReference>
<evidence type="ECO:0000256" key="1">
    <source>
        <dbReference type="ARBA" id="ARBA00002936"/>
    </source>
</evidence>
<feature type="transmembrane region" description="Helical" evidence="10">
    <location>
        <begin position="141"/>
        <end position="164"/>
    </location>
</feature>
<feature type="transmembrane region" description="Helical" evidence="10">
    <location>
        <begin position="102"/>
        <end position="121"/>
    </location>
</feature>
<dbReference type="GO" id="GO:0005886">
    <property type="term" value="C:plasma membrane"/>
    <property type="evidence" value="ECO:0007669"/>
    <property type="project" value="UniProtKB-SubCell"/>
</dbReference>
<dbReference type="PROSITE" id="PS00237">
    <property type="entry name" value="G_PROTEIN_RECEP_F1_1"/>
    <property type="match status" value="1"/>
</dbReference>
<dbReference type="eggNOG" id="ENOG502QV28">
    <property type="taxonomic scope" value="Eukaryota"/>
</dbReference>
<dbReference type="Gene3D" id="1.20.1070.10">
    <property type="entry name" value="Rhodopsin 7-helix transmembrane proteins"/>
    <property type="match status" value="1"/>
</dbReference>
<dbReference type="PRINTS" id="PR00237">
    <property type="entry name" value="GPCRRHODOPSN"/>
</dbReference>
<keyword evidence="8 9" id="KW-0807">Transducer</keyword>
<name>A0A1U7SKC8_ALLSI</name>
<evidence type="ECO:0000313" key="12">
    <source>
        <dbReference type="Proteomes" id="UP000189705"/>
    </source>
</evidence>
<dbReference type="KEGG" id="asn:102382849"/>
<dbReference type="CDD" id="cd15951">
    <property type="entry name" value="7tmA_OR52R_52L-like"/>
    <property type="match status" value="1"/>
</dbReference>
<dbReference type="AlphaFoldDB" id="A0A1U7SKC8"/>
<dbReference type="RefSeq" id="XP_006037351.1">
    <property type="nucleotide sequence ID" value="XM_006037289.2"/>
</dbReference>
<dbReference type="InterPro" id="IPR050402">
    <property type="entry name" value="OR51/52/56-like"/>
</dbReference>
<feature type="transmembrane region" description="Helical" evidence="10">
    <location>
        <begin position="201"/>
        <end position="226"/>
    </location>
</feature>
<dbReference type="InterPro" id="IPR000276">
    <property type="entry name" value="GPCR_Rhodpsn"/>
</dbReference>
<evidence type="ECO:0000256" key="6">
    <source>
        <dbReference type="ARBA" id="ARBA00022989"/>
    </source>
</evidence>
<evidence type="ECO:0000256" key="2">
    <source>
        <dbReference type="ARBA" id="ARBA00004141"/>
    </source>
</evidence>
<keyword evidence="7 10" id="KW-0472">Membrane</keyword>
<dbReference type="GO" id="GO:0004930">
    <property type="term" value="F:G protein-coupled receptor activity"/>
    <property type="evidence" value="ECO:0007669"/>
    <property type="project" value="UniProtKB-KW"/>
</dbReference>
<feature type="transmembrane region" description="Helical" evidence="10">
    <location>
        <begin position="238"/>
        <end position="261"/>
    </location>
</feature>